<evidence type="ECO:0000313" key="1">
    <source>
        <dbReference type="EMBL" id="SVD57914.1"/>
    </source>
</evidence>
<organism evidence="1">
    <name type="scientific">marine metagenome</name>
    <dbReference type="NCBI Taxonomy" id="408172"/>
    <lineage>
        <taxon>unclassified sequences</taxon>
        <taxon>metagenomes</taxon>
        <taxon>ecological metagenomes</taxon>
    </lineage>
</organism>
<dbReference type="EMBL" id="UINC01159686">
    <property type="protein sequence ID" value="SVD57914.1"/>
    <property type="molecule type" value="Genomic_DNA"/>
</dbReference>
<sequence length="28" mass="3023">MEYSSIIAEKPPTEILKNGADFKGDVIG</sequence>
<dbReference type="AlphaFoldDB" id="A0A382WH30"/>
<proteinExistence type="predicted"/>
<protein>
    <submittedName>
        <fullName evidence="1">Uncharacterized protein</fullName>
    </submittedName>
</protein>
<name>A0A382WH30_9ZZZZ</name>
<accession>A0A382WH30</accession>
<reference evidence="1" key="1">
    <citation type="submission" date="2018-05" db="EMBL/GenBank/DDBJ databases">
        <authorList>
            <person name="Lanie J.A."/>
            <person name="Ng W.-L."/>
            <person name="Kazmierczak K.M."/>
            <person name="Andrzejewski T.M."/>
            <person name="Davidsen T.M."/>
            <person name="Wayne K.J."/>
            <person name="Tettelin H."/>
            <person name="Glass J.I."/>
            <person name="Rusch D."/>
            <person name="Podicherti R."/>
            <person name="Tsui H.-C.T."/>
            <person name="Winkler M.E."/>
        </authorList>
    </citation>
    <scope>NUCLEOTIDE SEQUENCE</scope>
</reference>
<gene>
    <name evidence="1" type="ORF">METZ01_LOCUS410768</name>
</gene>